<keyword evidence="1" id="KW-0067">ATP-binding</keyword>
<feature type="region of interest" description="Disordered" evidence="2">
    <location>
        <begin position="728"/>
        <end position="874"/>
    </location>
</feature>
<dbReference type="PROSITE" id="PS50011">
    <property type="entry name" value="PROTEIN_KINASE_DOM"/>
    <property type="match status" value="1"/>
</dbReference>
<feature type="compositionally biased region" description="Basic and acidic residues" evidence="2">
    <location>
        <begin position="522"/>
        <end position="536"/>
    </location>
</feature>
<sequence>MSAVLEQTDILSTGIVVKERWKVVKKIGGGGFGEIYEALDVIIRTSMALKAESAQQPKQVLKMEGRNLADLRRSMNRGTFTVSTSLRLGVQILEAIESIHSVGFLHRDIKPSNFAMGRFPNTCRTCYMLDFGLARQFTNSLQEVRPPRPVAGFRGTVRYASINAHKNKEMGRHDDLWSLFYMLVEFLVGQLPWRKIKDKEQVGKLKDTYDHRLMLKHLPPEFSVFLDHISNLDYFTKPDYQQLRTVFEKSMRTYNVVENDPYDWERISSDSSMTIITAANTPQHHTRLTPAQMGIVNASLVPGDLLKENTDEVLQDEHLSDGDNARPENLPGSPNHPLGHQETDVWEDLDRNRNQICSPVWKMGTEGEHSNHGNQSPHAGPSIGSPVRVRSEVVPSDRDTPLLRKLRNIHSFELEKRLTLETKPNTERFVEACKQPPAPVKESDGNGVPCLANGNQGERVWHYDEEFRLNDGSPKLASLASLELGDGAANSGFVALNMSSGLQDVELRDWVIVEKGSDLQDFREAVGSSPDREAKVTKSPSGECEEEPEVLQPMDESPDKESSPSLVQGDILTPHTSQDPIRMDRLELRVVPTAGGPPVTPTSHGEALAEGALTQLPTSPASQLEELVARTCSPLLLRSPSPNTFLTTLSDSLHQRGPPGMHRRQSADHQHPPSSSTSSCHASLPLPSQARALCSPGRRKLPAIPAAAANTKFPSVIRITRAQLQQLTAQRPSVLTSQSASESAPLERQDVDNGNNEIHPQETIAEINSPPELTPLQPTRPSNGEGDVLLNGNGSPIPILVPSPCTPPSPRSPVLMNGCHTPPSSAQRDANDPKEPYSYFLHNQCSPEEDKDGVSNRNVSPTPAPPASSQNHRHSRIPVLESFGLLDPPPGSAKEKLLQKRVHHIPISPSASPSLSSEMRVIVAAMQRDQLSSASSERSQDDESDRQGEDAPSLSSSSSPLLRKSKIPRPVTPTSATESVTSHFLPRPPPGKPPNRSTLDGRLRRYRIRASSTSDPELLTCLAQLMKASSSRSSSNHIRSSPQHTGAKHMFISPTNAVHILHQRSSSASPRSSSSLQRSVSSSPSRHEHRGGNMGRSRSPPSFSGSPPIRRLHPHIHEGCCGRQARSATVHTQRGKAGSREVRCSSKLSR</sequence>
<feature type="compositionally biased region" description="Polar residues" evidence="2">
    <location>
        <begin position="728"/>
        <end position="742"/>
    </location>
</feature>
<evidence type="ECO:0000259" key="3">
    <source>
        <dbReference type="PROSITE" id="PS50011"/>
    </source>
</evidence>
<feature type="compositionally biased region" description="Low complexity" evidence="2">
    <location>
        <begin position="1096"/>
        <end position="1109"/>
    </location>
</feature>
<feature type="compositionally biased region" description="Polar residues" evidence="2">
    <location>
        <begin position="972"/>
        <end position="982"/>
    </location>
</feature>
<feature type="compositionally biased region" description="Low complexity" evidence="2">
    <location>
        <begin position="952"/>
        <end position="962"/>
    </location>
</feature>
<reference evidence="4 5" key="1">
    <citation type="journal article" date="2019" name="Mol. Ecol. Resour.">
        <title>Chromosome-level genome assembly of Triplophysa tibetana, a fish adapted to the harsh high-altitude environment of the Tibetan Plateau.</title>
        <authorList>
            <person name="Yang X."/>
            <person name="Liu H."/>
            <person name="Ma Z."/>
            <person name="Zou Y."/>
            <person name="Zou M."/>
            <person name="Mao Y."/>
            <person name="Li X."/>
            <person name="Wang H."/>
            <person name="Chen T."/>
            <person name="Wang W."/>
            <person name="Yang R."/>
        </authorList>
    </citation>
    <scope>NUCLEOTIDE SEQUENCE [LARGE SCALE GENOMIC DNA]</scope>
    <source>
        <strain evidence="4">TTIB1903HZAU</strain>
        <tissue evidence="4">Muscle</tissue>
    </source>
</reference>
<dbReference type="Gene3D" id="1.10.510.10">
    <property type="entry name" value="Transferase(Phosphotransferase) domain 1"/>
    <property type="match status" value="1"/>
</dbReference>
<feature type="region of interest" description="Disordered" evidence="2">
    <location>
        <begin position="928"/>
        <end position="1002"/>
    </location>
</feature>
<dbReference type="EMBL" id="SOYY01000015">
    <property type="protein sequence ID" value="KAA0711417.1"/>
    <property type="molecule type" value="Genomic_DNA"/>
</dbReference>
<dbReference type="GO" id="GO:0005524">
    <property type="term" value="F:ATP binding"/>
    <property type="evidence" value="ECO:0007669"/>
    <property type="project" value="UniProtKB-UniRule"/>
</dbReference>
<feature type="domain" description="Protein kinase" evidence="3">
    <location>
        <begin position="1"/>
        <end position="247"/>
    </location>
</feature>
<evidence type="ECO:0000313" key="5">
    <source>
        <dbReference type="Proteomes" id="UP000324632"/>
    </source>
</evidence>
<dbReference type="InterPro" id="IPR050235">
    <property type="entry name" value="CK1_Ser-Thr_kinase"/>
</dbReference>
<keyword evidence="5" id="KW-1185">Reference proteome</keyword>
<evidence type="ECO:0000256" key="2">
    <source>
        <dbReference type="SAM" id="MobiDB-lite"/>
    </source>
</evidence>
<feature type="region of interest" description="Disordered" evidence="2">
    <location>
        <begin position="1028"/>
        <end position="1048"/>
    </location>
</feature>
<gene>
    <name evidence="4" type="ORF">E1301_Tti006292</name>
</gene>
<feature type="compositionally biased region" description="Low complexity" evidence="2">
    <location>
        <begin position="672"/>
        <end position="683"/>
    </location>
</feature>
<dbReference type="InterPro" id="IPR000719">
    <property type="entry name" value="Prot_kinase_dom"/>
</dbReference>
<dbReference type="Proteomes" id="UP000324632">
    <property type="component" value="Chromosome 15"/>
</dbReference>
<feature type="region of interest" description="Disordered" evidence="2">
    <location>
        <begin position="1063"/>
        <end position="1150"/>
    </location>
</feature>
<feature type="compositionally biased region" description="Low complexity" evidence="2">
    <location>
        <begin position="1064"/>
        <end position="1084"/>
    </location>
</feature>
<feature type="compositionally biased region" description="Low complexity" evidence="2">
    <location>
        <begin position="1029"/>
        <end position="1041"/>
    </location>
</feature>
<name>A0A5A9NT53_9TELE</name>
<dbReference type="GO" id="GO:0004672">
    <property type="term" value="F:protein kinase activity"/>
    <property type="evidence" value="ECO:0007669"/>
    <property type="project" value="InterPro"/>
</dbReference>
<feature type="region of interest" description="Disordered" evidence="2">
    <location>
        <begin position="319"/>
        <end position="341"/>
    </location>
</feature>
<dbReference type="PANTHER" id="PTHR11909">
    <property type="entry name" value="CASEIN KINASE-RELATED"/>
    <property type="match status" value="1"/>
</dbReference>
<feature type="compositionally biased region" description="Pro residues" evidence="2">
    <location>
        <begin position="799"/>
        <end position="811"/>
    </location>
</feature>
<feature type="region of interest" description="Disordered" evidence="2">
    <location>
        <begin position="365"/>
        <end position="386"/>
    </location>
</feature>
<dbReference type="FunFam" id="1.10.510.10:FF:000452">
    <property type="entry name" value="Tau tubulin kinase 2b"/>
    <property type="match status" value="1"/>
</dbReference>
<dbReference type="PROSITE" id="PS00107">
    <property type="entry name" value="PROTEIN_KINASE_ATP"/>
    <property type="match status" value="1"/>
</dbReference>
<feature type="compositionally biased region" description="Basic and acidic residues" evidence="2">
    <location>
        <begin position="938"/>
        <end position="949"/>
    </location>
</feature>
<dbReference type="InterPro" id="IPR017441">
    <property type="entry name" value="Protein_kinase_ATP_BS"/>
</dbReference>
<dbReference type="InterPro" id="IPR011009">
    <property type="entry name" value="Kinase-like_dom_sf"/>
</dbReference>
<keyword evidence="4" id="KW-0808">Transferase</keyword>
<evidence type="ECO:0000313" key="4">
    <source>
        <dbReference type="EMBL" id="KAA0711417.1"/>
    </source>
</evidence>
<accession>A0A5A9NT53</accession>
<keyword evidence="1" id="KW-0547">Nucleotide-binding</keyword>
<dbReference type="SUPFAM" id="SSF56112">
    <property type="entry name" value="Protein kinase-like (PK-like)"/>
    <property type="match status" value="1"/>
</dbReference>
<protein>
    <submittedName>
        <fullName evidence="4">Tau-tubulin kinase 2</fullName>
    </submittedName>
</protein>
<dbReference type="Pfam" id="PF00069">
    <property type="entry name" value="Pkinase"/>
    <property type="match status" value="1"/>
</dbReference>
<dbReference type="SMART" id="SM00220">
    <property type="entry name" value="S_TKc"/>
    <property type="match status" value="1"/>
</dbReference>
<evidence type="ECO:0000256" key="1">
    <source>
        <dbReference type="PROSITE-ProRule" id="PRU10141"/>
    </source>
</evidence>
<proteinExistence type="predicted"/>
<feature type="compositionally biased region" description="Polar residues" evidence="2">
    <location>
        <begin position="640"/>
        <end position="652"/>
    </location>
</feature>
<feature type="compositionally biased region" description="Low complexity" evidence="2">
    <location>
        <begin position="928"/>
        <end position="937"/>
    </location>
</feature>
<comment type="caution">
    <text evidence="4">The sequence shown here is derived from an EMBL/GenBank/DDBJ whole genome shotgun (WGS) entry which is preliminary data.</text>
</comment>
<dbReference type="AlphaFoldDB" id="A0A5A9NT53"/>
<feature type="binding site" evidence="1">
    <location>
        <position position="50"/>
    </location>
    <ligand>
        <name>ATP</name>
        <dbReference type="ChEBI" id="CHEBI:30616"/>
    </ligand>
</feature>
<feature type="region of interest" description="Disordered" evidence="2">
    <location>
        <begin position="522"/>
        <end position="583"/>
    </location>
</feature>
<feature type="region of interest" description="Disordered" evidence="2">
    <location>
        <begin position="639"/>
        <end position="683"/>
    </location>
</feature>
<organism evidence="4 5">
    <name type="scientific">Triplophysa tibetana</name>
    <dbReference type="NCBI Taxonomy" id="1572043"/>
    <lineage>
        <taxon>Eukaryota</taxon>
        <taxon>Metazoa</taxon>
        <taxon>Chordata</taxon>
        <taxon>Craniata</taxon>
        <taxon>Vertebrata</taxon>
        <taxon>Euteleostomi</taxon>
        <taxon>Actinopterygii</taxon>
        <taxon>Neopterygii</taxon>
        <taxon>Teleostei</taxon>
        <taxon>Ostariophysi</taxon>
        <taxon>Cypriniformes</taxon>
        <taxon>Nemacheilidae</taxon>
        <taxon>Triplophysa</taxon>
    </lineage>
</organism>
<keyword evidence="4" id="KW-0418">Kinase</keyword>